<feature type="transmembrane region" description="Helical" evidence="1">
    <location>
        <begin position="16"/>
        <end position="38"/>
    </location>
</feature>
<comment type="caution">
    <text evidence="2">The sequence shown here is derived from an EMBL/GenBank/DDBJ whole genome shotgun (WGS) entry which is preliminary data.</text>
</comment>
<organism evidence="2 3">
    <name type="scientific">Coprococcus eutactus</name>
    <dbReference type="NCBI Taxonomy" id="33043"/>
    <lineage>
        <taxon>Bacteria</taxon>
        <taxon>Bacillati</taxon>
        <taxon>Bacillota</taxon>
        <taxon>Clostridia</taxon>
        <taxon>Lachnospirales</taxon>
        <taxon>Lachnospiraceae</taxon>
        <taxon>Coprococcus</taxon>
    </lineage>
</organism>
<name>A0A412IUC3_9FIRM</name>
<keyword evidence="1" id="KW-1133">Transmembrane helix</keyword>
<evidence type="ECO:0000313" key="2">
    <source>
        <dbReference type="EMBL" id="RGS43668.1"/>
    </source>
</evidence>
<sequence length="307" mass="35679">MFKNKKFECYLLKNRIPGVVLAVLMTVFMLMMAGRFELLNRLDSKTYRTLNEIESISNPYGSDVKITVDRADYLGYDYFVDSERQGSYYICQQDGRYAILLLKSNDDVVLNYTIKGRMISGGSEYSSIIDGITSDMGIAAAQLETRMYPLIISEVDFPRIYYNMMLLVLIVTVLWSVYVIVRCIYEVSCPWKVRSVRDVLGKRADRQTIRDIDSQLRYEMYYDQYGIAITDKYFVCHGMWHTDVVALDNIETFKKLRTSSNIGSGKKKIYKLLMVDVDGVTYEQDFRSEKDINEALSYLSDDKRVKR</sequence>
<dbReference type="EMBL" id="QRVK01000005">
    <property type="protein sequence ID" value="RGS43668.1"/>
    <property type="molecule type" value="Genomic_DNA"/>
</dbReference>
<evidence type="ECO:0000313" key="3">
    <source>
        <dbReference type="Proteomes" id="UP000283295"/>
    </source>
</evidence>
<evidence type="ECO:0000256" key="1">
    <source>
        <dbReference type="SAM" id="Phobius"/>
    </source>
</evidence>
<dbReference type="OrthoDB" id="1930829at2"/>
<proteinExistence type="predicted"/>
<feature type="transmembrane region" description="Helical" evidence="1">
    <location>
        <begin position="160"/>
        <end position="181"/>
    </location>
</feature>
<accession>A0A412IUC3</accession>
<dbReference type="Proteomes" id="UP000283295">
    <property type="component" value="Unassembled WGS sequence"/>
</dbReference>
<dbReference type="AlphaFoldDB" id="A0A412IUC3"/>
<dbReference type="RefSeq" id="WP_119202171.1">
    <property type="nucleotide sequence ID" value="NZ_JAJCMH010000012.1"/>
</dbReference>
<gene>
    <name evidence="2" type="ORF">DWX94_03620</name>
</gene>
<keyword evidence="1" id="KW-0472">Membrane</keyword>
<reference evidence="2 3" key="1">
    <citation type="submission" date="2018-08" db="EMBL/GenBank/DDBJ databases">
        <title>A genome reference for cultivated species of the human gut microbiota.</title>
        <authorList>
            <person name="Zou Y."/>
            <person name="Xue W."/>
            <person name="Luo G."/>
        </authorList>
    </citation>
    <scope>NUCLEOTIDE SEQUENCE [LARGE SCALE GENOMIC DNA]</scope>
    <source>
        <strain evidence="2 3">AF22-21</strain>
    </source>
</reference>
<protein>
    <submittedName>
        <fullName evidence="2">Uncharacterized protein</fullName>
    </submittedName>
</protein>
<keyword evidence="1" id="KW-0812">Transmembrane</keyword>